<gene>
    <name evidence="2" type="ORF">RND81_06G114000</name>
</gene>
<dbReference type="Proteomes" id="UP001443914">
    <property type="component" value="Unassembled WGS sequence"/>
</dbReference>
<organism evidence="2 3">
    <name type="scientific">Saponaria officinalis</name>
    <name type="common">Common soapwort</name>
    <name type="synonym">Lychnis saponaria</name>
    <dbReference type="NCBI Taxonomy" id="3572"/>
    <lineage>
        <taxon>Eukaryota</taxon>
        <taxon>Viridiplantae</taxon>
        <taxon>Streptophyta</taxon>
        <taxon>Embryophyta</taxon>
        <taxon>Tracheophyta</taxon>
        <taxon>Spermatophyta</taxon>
        <taxon>Magnoliopsida</taxon>
        <taxon>eudicotyledons</taxon>
        <taxon>Gunneridae</taxon>
        <taxon>Pentapetalae</taxon>
        <taxon>Caryophyllales</taxon>
        <taxon>Caryophyllaceae</taxon>
        <taxon>Caryophylleae</taxon>
        <taxon>Saponaria</taxon>
    </lineage>
</organism>
<protein>
    <recommendedName>
        <fullName evidence="4">Transmembrane protein</fullName>
    </recommendedName>
</protein>
<evidence type="ECO:0000313" key="2">
    <source>
        <dbReference type="EMBL" id="KAK9714708.1"/>
    </source>
</evidence>
<comment type="caution">
    <text evidence="2">The sequence shown here is derived from an EMBL/GenBank/DDBJ whole genome shotgun (WGS) entry which is preliminary data.</text>
</comment>
<dbReference type="AlphaFoldDB" id="A0AAW1KCC3"/>
<feature type="transmembrane region" description="Helical" evidence="1">
    <location>
        <begin position="51"/>
        <end position="68"/>
    </location>
</feature>
<reference evidence="2" key="1">
    <citation type="submission" date="2024-03" db="EMBL/GenBank/DDBJ databases">
        <title>WGS assembly of Saponaria officinalis var. Norfolk2.</title>
        <authorList>
            <person name="Jenkins J."/>
            <person name="Shu S."/>
            <person name="Grimwood J."/>
            <person name="Barry K."/>
            <person name="Goodstein D."/>
            <person name="Schmutz J."/>
            <person name="Leebens-Mack J."/>
            <person name="Osbourn A."/>
        </authorList>
    </citation>
    <scope>NUCLEOTIDE SEQUENCE [LARGE SCALE GENOMIC DNA]</scope>
    <source>
        <strain evidence="2">JIC</strain>
    </source>
</reference>
<dbReference type="EMBL" id="JBDFQZ010000006">
    <property type="protein sequence ID" value="KAK9714708.1"/>
    <property type="molecule type" value="Genomic_DNA"/>
</dbReference>
<evidence type="ECO:0008006" key="4">
    <source>
        <dbReference type="Google" id="ProtNLM"/>
    </source>
</evidence>
<keyword evidence="1" id="KW-0472">Membrane</keyword>
<keyword evidence="1" id="KW-0812">Transmembrane</keyword>
<proteinExistence type="predicted"/>
<name>A0AAW1KCC3_SAPOF</name>
<sequence length="100" mass="12163">MDEHQHHHHLRHNFAPLTSGINPNFFNSSLFYFNSFRFFTLFRFEFEYSHLHHFLFLLLFPSSLIFNFEIDADYLRCFDAIYMVILAVVCSVILFLMKKF</sequence>
<accession>A0AAW1KCC3</accession>
<keyword evidence="3" id="KW-1185">Reference proteome</keyword>
<keyword evidence="1" id="KW-1133">Transmembrane helix</keyword>
<evidence type="ECO:0000256" key="1">
    <source>
        <dbReference type="SAM" id="Phobius"/>
    </source>
</evidence>
<evidence type="ECO:0000313" key="3">
    <source>
        <dbReference type="Proteomes" id="UP001443914"/>
    </source>
</evidence>
<feature type="transmembrane region" description="Helical" evidence="1">
    <location>
        <begin position="80"/>
        <end position="97"/>
    </location>
</feature>